<evidence type="ECO:0000256" key="4">
    <source>
        <dbReference type="ARBA" id="ARBA00023295"/>
    </source>
</evidence>
<dbReference type="PANTHER" id="PTHR46323:SF2">
    <property type="entry name" value="BETA-GALACTOSIDASE"/>
    <property type="match status" value="1"/>
</dbReference>
<evidence type="ECO:0000256" key="3">
    <source>
        <dbReference type="ARBA" id="ARBA00022801"/>
    </source>
</evidence>
<dbReference type="GO" id="GO:0009341">
    <property type="term" value="C:beta-galactosidase complex"/>
    <property type="evidence" value="ECO:0007669"/>
    <property type="project" value="TreeGrafter"/>
</dbReference>
<dbReference type="InterPro" id="IPR032312">
    <property type="entry name" value="LacZ_4"/>
</dbReference>
<organism evidence="7 8">
    <name type="scientific">Streptomyces brasiliensis</name>
    <dbReference type="NCBI Taxonomy" id="1954"/>
    <lineage>
        <taxon>Bacteria</taxon>
        <taxon>Bacillati</taxon>
        <taxon>Actinomycetota</taxon>
        <taxon>Actinomycetes</taxon>
        <taxon>Kitasatosporales</taxon>
        <taxon>Streptomycetaceae</taxon>
        <taxon>Streptomyces</taxon>
    </lineage>
</organism>
<keyword evidence="3" id="KW-0378">Hydrolase</keyword>
<feature type="region of interest" description="Disordered" evidence="5">
    <location>
        <begin position="1"/>
        <end position="20"/>
    </location>
</feature>
<reference evidence="7" key="2">
    <citation type="submission" date="2020-09" db="EMBL/GenBank/DDBJ databases">
        <authorList>
            <person name="Sun Q."/>
            <person name="Ohkuma M."/>
        </authorList>
    </citation>
    <scope>NUCLEOTIDE SEQUENCE</scope>
    <source>
        <strain evidence="7">JCM 3086</strain>
    </source>
</reference>
<dbReference type="SUPFAM" id="SSF49303">
    <property type="entry name" value="beta-Galactosidase/glucuronidase domain"/>
    <property type="match status" value="1"/>
</dbReference>
<comment type="catalytic activity">
    <reaction evidence="1">
        <text>Hydrolysis of terminal non-reducing beta-D-galactose residues in beta-D-galactosides.</text>
        <dbReference type="EC" id="3.2.1.23"/>
    </reaction>
</comment>
<dbReference type="InterPro" id="IPR013783">
    <property type="entry name" value="Ig-like_fold"/>
</dbReference>
<dbReference type="Pfam" id="PF16353">
    <property type="entry name" value="LacZ_4"/>
    <property type="match status" value="1"/>
</dbReference>
<gene>
    <name evidence="7" type="ORF">GCM10010121_072270</name>
</gene>
<dbReference type="Proteomes" id="UP000657574">
    <property type="component" value="Unassembled WGS sequence"/>
</dbReference>
<keyword evidence="4" id="KW-0326">Glycosidase</keyword>
<evidence type="ECO:0000313" key="7">
    <source>
        <dbReference type="EMBL" id="GGJ50884.1"/>
    </source>
</evidence>
<dbReference type="GO" id="GO:0005990">
    <property type="term" value="P:lactose catabolic process"/>
    <property type="evidence" value="ECO:0007669"/>
    <property type="project" value="TreeGrafter"/>
</dbReference>
<dbReference type="GO" id="GO:0004565">
    <property type="term" value="F:beta-galactosidase activity"/>
    <property type="evidence" value="ECO:0007669"/>
    <property type="project" value="UniProtKB-EC"/>
</dbReference>
<dbReference type="AlphaFoldDB" id="A0A917L7X7"/>
<dbReference type="PANTHER" id="PTHR46323">
    <property type="entry name" value="BETA-GALACTOSIDASE"/>
    <property type="match status" value="1"/>
</dbReference>
<sequence length="367" mass="39159">MHPHATNAGHDLLSLLPGDRPDRTPDVVGHWAAIESTPALQDGFIREFWDHGIVQRVSDGRPAGRAGTGLFADGVLLPGGASEAALHERLESTAPVGIACHRHEGIVLANRQRSRGLDGLAARWELVLADGRTLTAPAALPDLRPGQTAVVPLPFALPRDGGDAWLTLRVTTARDEPWAPRGTQMCAPRVRLRIGAPAVEVDADGLLVHPALTAAPTLSLHGTSGVPDALVRKVVSVEWDGERVSVLAEYAGAVGVVRHRQEFTPVPDGIRVAESAELPEEFRDVTRVGSVLETVAGLAVEPGESCLVSVTHHRAEQPPTAAAHHDTLVPRTGYVVHLDAAHHGARTSPTRLDPPGAHRWTWTLRDL</sequence>
<dbReference type="EC" id="3.2.1.23" evidence="2"/>
<proteinExistence type="predicted"/>
<evidence type="ECO:0000256" key="2">
    <source>
        <dbReference type="ARBA" id="ARBA00012756"/>
    </source>
</evidence>
<evidence type="ECO:0000256" key="5">
    <source>
        <dbReference type="SAM" id="MobiDB-lite"/>
    </source>
</evidence>
<evidence type="ECO:0000313" key="8">
    <source>
        <dbReference type="Proteomes" id="UP000657574"/>
    </source>
</evidence>
<comment type="caution">
    <text evidence="7">The sequence shown here is derived from an EMBL/GenBank/DDBJ whole genome shotgun (WGS) entry which is preliminary data.</text>
</comment>
<feature type="domain" description="Beta-galactosidase" evidence="6">
    <location>
        <begin position="107"/>
        <end position="187"/>
    </location>
</feature>
<dbReference type="Gene3D" id="2.60.40.10">
    <property type="entry name" value="Immunoglobulins"/>
    <property type="match status" value="1"/>
</dbReference>
<reference evidence="7" key="1">
    <citation type="journal article" date="2014" name="Int. J. Syst. Evol. Microbiol.">
        <title>Complete genome sequence of Corynebacterium casei LMG S-19264T (=DSM 44701T), isolated from a smear-ripened cheese.</title>
        <authorList>
            <consortium name="US DOE Joint Genome Institute (JGI-PGF)"/>
            <person name="Walter F."/>
            <person name="Albersmeier A."/>
            <person name="Kalinowski J."/>
            <person name="Ruckert C."/>
        </authorList>
    </citation>
    <scope>NUCLEOTIDE SEQUENCE</scope>
    <source>
        <strain evidence="7">JCM 3086</strain>
    </source>
</reference>
<keyword evidence="8" id="KW-1185">Reference proteome</keyword>
<accession>A0A917L7X7</accession>
<evidence type="ECO:0000256" key="1">
    <source>
        <dbReference type="ARBA" id="ARBA00001412"/>
    </source>
</evidence>
<protein>
    <recommendedName>
        <fullName evidence="2">beta-galactosidase</fullName>
        <ecNumber evidence="2">3.2.1.23</ecNumber>
    </recommendedName>
</protein>
<dbReference type="EMBL" id="BMQA01000039">
    <property type="protein sequence ID" value="GGJ50884.1"/>
    <property type="molecule type" value="Genomic_DNA"/>
</dbReference>
<dbReference type="InterPro" id="IPR050347">
    <property type="entry name" value="Bact_Beta-galactosidase"/>
</dbReference>
<evidence type="ECO:0000259" key="6">
    <source>
        <dbReference type="Pfam" id="PF16353"/>
    </source>
</evidence>
<name>A0A917L7X7_9ACTN</name>
<dbReference type="InterPro" id="IPR036156">
    <property type="entry name" value="Beta-gal/glucu_dom_sf"/>
</dbReference>